<dbReference type="GO" id="GO:0016255">
    <property type="term" value="P:attachment of GPI anchor to protein"/>
    <property type="evidence" value="ECO:0007669"/>
    <property type="project" value="InterPro"/>
</dbReference>
<reference evidence="2" key="1">
    <citation type="submission" date="2024-03" db="EMBL/GenBank/DDBJ databases">
        <title>WGS assembly of Saponaria officinalis var. Norfolk2.</title>
        <authorList>
            <person name="Jenkins J."/>
            <person name="Shu S."/>
            <person name="Grimwood J."/>
            <person name="Barry K."/>
            <person name="Goodstein D."/>
            <person name="Schmutz J."/>
            <person name="Leebens-Mack J."/>
            <person name="Osbourn A."/>
        </authorList>
    </citation>
    <scope>NUCLEOTIDE SEQUENCE [LARGE SCALE GENOMIC DNA]</scope>
    <source>
        <strain evidence="2">JIC</strain>
    </source>
</reference>
<dbReference type="AlphaFoldDB" id="A0AAW1NFT2"/>
<keyword evidence="1" id="KW-0472">Membrane</keyword>
<dbReference type="InterPro" id="IPR007245">
    <property type="entry name" value="PIG-T"/>
</dbReference>
<dbReference type="PANTHER" id="PTHR12959">
    <property type="entry name" value="GPI TRANSAMIDASE COMPONENT PIG-T-RELATED"/>
    <property type="match status" value="1"/>
</dbReference>
<keyword evidence="1" id="KW-1133">Transmembrane helix</keyword>
<dbReference type="PANTHER" id="PTHR12959:SF11">
    <property type="entry name" value="GPI TRANSAMIDASE COMPONENT PIG-T"/>
    <property type="match status" value="1"/>
</dbReference>
<evidence type="ECO:0000256" key="1">
    <source>
        <dbReference type="SAM" id="Phobius"/>
    </source>
</evidence>
<name>A0AAW1NFT2_SAPOF</name>
<feature type="transmembrane region" description="Helical" evidence="1">
    <location>
        <begin position="566"/>
        <end position="587"/>
    </location>
</feature>
<sequence length="664" mass="75021">MADFNSIFSLLFISSFIFFNFPAILSTNNEQHLHQQREEFNEELLLKPLPDRKVLAHFHFDSSINFFNGGSHLHLFPKSIFQLVRKYRIKELELSFTQGRWNYERWGGFDPISSKNAKPPGVELWAVFDTPPSQVDFLWKNLTHTLSGLFCASINFLESSTSYSAPEWGFRASSGHLRYGTLPREAVCTENLTPWLKLLPCRDKAGLSELMDRPSIYRGFYHSQRLHLVSTGFSSDNVSSEIQLDQSLTVVLQPTNQGVKSSAKQPNWSFSSIFGRTVTKRCILAKSSNMYLQLDRDLISTLKDKGIYRDDAISESIVPNSVFELSSIPDKMISEASELTREGPSIIYLYLIEKHVDSEPFDFALTWKLPVVWSCSQAPLLANRFLMGSGNERGAIVITLMSVGHIQSVEDTDMSEDKCILRVNVFQVVPWYVKVYYHTLRVFVDGQIQVATNVIEKMHVSPSEDKVSPGSLELALKFPCQMKSATISLDFDKGFLHIDEYPPDANQGFDIPSAVISFPDFHSSLNFADDSVLSPLLSKLKRTIPAVAYTEVLLVPLTTPDFSMPYNVLTITCTVFALYFGSVLNVLRRRADEEERLLKQKAKLKGGRLPQLLQKLISRLRGQPVEDDKNSSTSSSSSSSTRAKIVFKVSVVALVAVVYQFYIR</sequence>
<evidence type="ECO:0008006" key="4">
    <source>
        <dbReference type="Google" id="ProtNLM"/>
    </source>
</evidence>
<dbReference type="Proteomes" id="UP001443914">
    <property type="component" value="Unassembled WGS sequence"/>
</dbReference>
<organism evidence="2 3">
    <name type="scientific">Saponaria officinalis</name>
    <name type="common">Common soapwort</name>
    <name type="synonym">Lychnis saponaria</name>
    <dbReference type="NCBI Taxonomy" id="3572"/>
    <lineage>
        <taxon>Eukaryota</taxon>
        <taxon>Viridiplantae</taxon>
        <taxon>Streptophyta</taxon>
        <taxon>Embryophyta</taxon>
        <taxon>Tracheophyta</taxon>
        <taxon>Spermatophyta</taxon>
        <taxon>Magnoliopsida</taxon>
        <taxon>eudicotyledons</taxon>
        <taxon>Gunneridae</taxon>
        <taxon>Pentapetalae</taxon>
        <taxon>Caryophyllales</taxon>
        <taxon>Caryophyllaceae</taxon>
        <taxon>Caryophylleae</taxon>
        <taxon>Saponaria</taxon>
    </lineage>
</organism>
<feature type="transmembrane region" description="Helical" evidence="1">
    <location>
        <begin position="645"/>
        <end position="663"/>
    </location>
</feature>
<evidence type="ECO:0000313" key="2">
    <source>
        <dbReference type="EMBL" id="KAK9757183.1"/>
    </source>
</evidence>
<dbReference type="GO" id="GO:0042765">
    <property type="term" value="C:GPI-anchor transamidase complex"/>
    <property type="evidence" value="ECO:0007669"/>
    <property type="project" value="InterPro"/>
</dbReference>
<gene>
    <name evidence="2" type="ORF">RND81_01G146400</name>
</gene>
<comment type="caution">
    <text evidence="2">The sequence shown here is derived from an EMBL/GenBank/DDBJ whole genome shotgun (WGS) entry which is preliminary data.</text>
</comment>
<evidence type="ECO:0000313" key="3">
    <source>
        <dbReference type="Proteomes" id="UP001443914"/>
    </source>
</evidence>
<keyword evidence="3" id="KW-1185">Reference proteome</keyword>
<keyword evidence="1" id="KW-0812">Transmembrane</keyword>
<feature type="transmembrane region" description="Helical" evidence="1">
    <location>
        <begin position="7"/>
        <end position="25"/>
    </location>
</feature>
<dbReference type="Pfam" id="PF04113">
    <property type="entry name" value="Gpi16"/>
    <property type="match status" value="1"/>
</dbReference>
<proteinExistence type="predicted"/>
<protein>
    <recommendedName>
        <fullName evidence="4">GPI transamidase component PIG-T</fullName>
    </recommendedName>
</protein>
<dbReference type="EMBL" id="JBDFQZ010000001">
    <property type="protein sequence ID" value="KAK9757183.1"/>
    <property type="molecule type" value="Genomic_DNA"/>
</dbReference>
<accession>A0AAW1NFT2</accession>